<gene>
    <name evidence="2" type="ORF">IPOD504_LOCUS14799</name>
</gene>
<name>A0ABN8IXH1_9NEOP</name>
<evidence type="ECO:0000256" key="1">
    <source>
        <dbReference type="SAM" id="MobiDB-lite"/>
    </source>
</evidence>
<feature type="region of interest" description="Disordered" evidence="1">
    <location>
        <begin position="1"/>
        <end position="29"/>
    </location>
</feature>
<evidence type="ECO:0000313" key="3">
    <source>
        <dbReference type="Proteomes" id="UP000837857"/>
    </source>
</evidence>
<evidence type="ECO:0000313" key="2">
    <source>
        <dbReference type="EMBL" id="CAH2069229.1"/>
    </source>
</evidence>
<dbReference type="Proteomes" id="UP000837857">
    <property type="component" value="Chromosome 5"/>
</dbReference>
<feature type="non-terminal residue" evidence="2">
    <location>
        <position position="116"/>
    </location>
</feature>
<accession>A0ABN8IXH1</accession>
<sequence length="116" mass="12579">MHTHAHALPSARPPTVANRLRGPTLPSTTPYDMYTQAAINARFLPCFSRRGPRDGYSSKIEPNASPSNRRQLEPFECRAVDGCWRVIAAVCVCVCVPPAADARACVRASDATANAR</sequence>
<keyword evidence="3" id="KW-1185">Reference proteome</keyword>
<organism evidence="2 3">
    <name type="scientific">Iphiclides podalirius</name>
    <name type="common">scarce swallowtail</name>
    <dbReference type="NCBI Taxonomy" id="110791"/>
    <lineage>
        <taxon>Eukaryota</taxon>
        <taxon>Metazoa</taxon>
        <taxon>Ecdysozoa</taxon>
        <taxon>Arthropoda</taxon>
        <taxon>Hexapoda</taxon>
        <taxon>Insecta</taxon>
        <taxon>Pterygota</taxon>
        <taxon>Neoptera</taxon>
        <taxon>Endopterygota</taxon>
        <taxon>Lepidoptera</taxon>
        <taxon>Glossata</taxon>
        <taxon>Ditrysia</taxon>
        <taxon>Papilionoidea</taxon>
        <taxon>Papilionidae</taxon>
        <taxon>Papilioninae</taxon>
        <taxon>Iphiclides</taxon>
    </lineage>
</organism>
<reference evidence="2" key="1">
    <citation type="submission" date="2022-03" db="EMBL/GenBank/DDBJ databases">
        <authorList>
            <person name="Martin H S."/>
        </authorList>
    </citation>
    <scope>NUCLEOTIDE SEQUENCE</scope>
</reference>
<dbReference type="EMBL" id="OW152817">
    <property type="protein sequence ID" value="CAH2069229.1"/>
    <property type="molecule type" value="Genomic_DNA"/>
</dbReference>
<protein>
    <submittedName>
        <fullName evidence="2">Uncharacterized protein</fullName>
    </submittedName>
</protein>
<proteinExistence type="predicted"/>